<evidence type="ECO:0000313" key="4">
    <source>
        <dbReference type="Proteomes" id="UP000260970"/>
    </source>
</evidence>
<dbReference type="InterPro" id="IPR011990">
    <property type="entry name" value="TPR-like_helical_dom_sf"/>
</dbReference>
<evidence type="ECO:0000256" key="1">
    <source>
        <dbReference type="SAM" id="Coils"/>
    </source>
</evidence>
<feature type="domain" description="HTH cro/C1-type" evidence="2">
    <location>
        <begin position="10"/>
        <end position="65"/>
    </location>
</feature>
<accession>A0A3E5AQ69</accession>
<dbReference type="SMART" id="SM00530">
    <property type="entry name" value="HTH_XRE"/>
    <property type="match status" value="1"/>
</dbReference>
<dbReference type="Gene3D" id="1.25.40.10">
    <property type="entry name" value="Tetratricopeptide repeat domain"/>
    <property type="match status" value="1"/>
</dbReference>
<dbReference type="CDD" id="cd00093">
    <property type="entry name" value="HTH_XRE"/>
    <property type="match status" value="1"/>
</dbReference>
<dbReference type="Proteomes" id="UP000260970">
    <property type="component" value="Unassembled WGS sequence"/>
</dbReference>
<sequence length="303" mass="35731">MENNTLGRILRENREKQKLSKQKVCRGLCTVMALSRYESDERIPDKFLMDALLERLGFQPSKYEFVASDQEFEYSMKRAQIEKLLYEKRDVQACREALQEYEKQVQEKERLHRQYILLKKGLILGREEKYSDAINVFEQALKCTECSETNVANQTDILLTNTETELLYLIGKFLYIDGKKKDACTYFRMLKNQMEQRPAGKEKWKEYYPCILYRLAQCEFEAYNYGASYELILQAEKVLIENYEYDCLYEVLELKEIICARLGIAKKTNENLQLALKLMAMGENGKFTKEGLNLWENTASQQL</sequence>
<dbReference type="AlphaFoldDB" id="A0A3E5AQ69"/>
<gene>
    <name evidence="3" type="ORF">DXB72_03865</name>
</gene>
<proteinExistence type="predicted"/>
<dbReference type="Pfam" id="PF01381">
    <property type="entry name" value="HTH_3"/>
    <property type="match status" value="1"/>
</dbReference>
<dbReference type="RefSeq" id="WP_117689968.1">
    <property type="nucleotide sequence ID" value="NZ_JAQDCR010000007.1"/>
</dbReference>
<dbReference type="InterPro" id="IPR001387">
    <property type="entry name" value="Cro/C1-type_HTH"/>
</dbReference>
<protein>
    <submittedName>
        <fullName evidence="3">XRE family transcriptional regulator</fullName>
    </submittedName>
</protein>
<dbReference type="SUPFAM" id="SSF47413">
    <property type="entry name" value="lambda repressor-like DNA-binding domains"/>
    <property type="match status" value="1"/>
</dbReference>
<dbReference type="SUPFAM" id="SSF48452">
    <property type="entry name" value="TPR-like"/>
    <property type="match status" value="1"/>
</dbReference>
<organism evidence="3 4">
    <name type="scientific">Agathobacter rectalis</name>
    <dbReference type="NCBI Taxonomy" id="39491"/>
    <lineage>
        <taxon>Bacteria</taxon>
        <taxon>Bacillati</taxon>
        <taxon>Bacillota</taxon>
        <taxon>Clostridia</taxon>
        <taxon>Lachnospirales</taxon>
        <taxon>Lachnospiraceae</taxon>
        <taxon>Agathobacter</taxon>
    </lineage>
</organism>
<name>A0A3E5AQ69_9FIRM</name>
<comment type="caution">
    <text evidence="3">The sequence shown here is derived from an EMBL/GenBank/DDBJ whole genome shotgun (WGS) entry which is preliminary data.</text>
</comment>
<keyword evidence="1" id="KW-0175">Coiled coil</keyword>
<evidence type="ECO:0000259" key="2">
    <source>
        <dbReference type="PROSITE" id="PS50943"/>
    </source>
</evidence>
<reference evidence="3 4" key="1">
    <citation type="submission" date="2018-08" db="EMBL/GenBank/DDBJ databases">
        <title>A genome reference for cultivated species of the human gut microbiota.</title>
        <authorList>
            <person name="Zou Y."/>
            <person name="Xue W."/>
            <person name="Luo G."/>
        </authorList>
    </citation>
    <scope>NUCLEOTIDE SEQUENCE [LARGE SCALE GENOMIC DNA]</scope>
    <source>
        <strain evidence="3 4">OM05-6AA</strain>
    </source>
</reference>
<evidence type="ECO:0000313" key="3">
    <source>
        <dbReference type="EMBL" id="RGN24909.1"/>
    </source>
</evidence>
<dbReference type="InterPro" id="IPR010982">
    <property type="entry name" value="Lambda_DNA-bd_dom_sf"/>
</dbReference>
<feature type="coiled-coil region" evidence="1">
    <location>
        <begin position="91"/>
        <end position="118"/>
    </location>
</feature>
<dbReference type="GO" id="GO:0003677">
    <property type="term" value="F:DNA binding"/>
    <property type="evidence" value="ECO:0007669"/>
    <property type="project" value="InterPro"/>
</dbReference>
<dbReference type="PROSITE" id="PS50943">
    <property type="entry name" value="HTH_CROC1"/>
    <property type="match status" value="1"/>
</dbReference>
<dbReference type="EMBL" id="QSUG01000003">
    <property type="protein sequence ID" value="RGN24909.1"/>
    <property type="molecule type" value="Genomic_DNA"/>
</dbReference>